<dbReference type="Proteomes" id="UP000825935">
    <property type="component" value="Chromosome 5"/>
</dbReference>
<reference evidence="1" key="1">
    <citation type="submission" date="2021-08" db="EMBL/GenBank/DDBJ databases">
        <title>WGS assembly of Ceratopteris richardii.</title>
        <authorList>
            <person name="Marchant D.B."/>
            <person name="Chen G."/>
            <person name="Jenkins J."/>
            <person name="Shu S."/>
            <person name="Leebens-Mack J."/>
            <person name="Grimwood J."/>
            <person name="Schmutz J."/>
            <person name="Soltis P."/>
            <person name="Soltis D."/>
            <person name="Chen Z.-H."/>
        </authorList>
    </citation>
    <scope>NUCLEOTIDE SEQUENCE</scope>
    <source>
        <strain evidence="1">Whitten #5841</strain>
        <tissue evidence="1">Leaf</tissue>
    </source>
</reference>
<sequence>MRYRVDPRALLRHCHHLHHQILTPESQESLLMNRVDSLVIVDHFYIQSQISRQDGHI</sequence>
<accession>A0A8T2UT69</accession>
<comment type="caution">
    <text evidence="1">The sequence shown here is derived from an EMBL/GenBank/DDBJ whole genome shotgun (WGS) entry which is preliminary data.</text>
</comment>
<keyword evidence="2" id="KW-1185">Reference proteome</keyword>
<name>A0A8T2UT69_CERRI</name>
<organism evidence="1 2">
    <name type="scientific">Ceratopteris richardii</name>
    <name type="common">Triangle waterfern</name>
    <dbReference type="NCBI Taxonomy" id="49495"/>
    <lineage>
        <taxon>Eukaryota</taxon>
        <taxon>Viridiplantae</taxon>
        <taxon>Streptophyta</taxon>
        <taxon>Embryophyta</taxon>
        <taxon>Tracheophyta</taxon>
        <taxon>Polypodiopsida</taxon>
        <taxon>Polypodiidae</taxon>
        <taxon>Polypodiales</taxon>
        <taxon>Pteridineae</taxon>
        <taxon>Pteridaceae</taxon>
        <taxon>Parkerioideae</taxon>
        <taxon>Ceratopteris</taxon>
    </lineage>
</organism>
<evidence type="ECO:0000313" key="1">
    <source>
        <dbReference type="EMBL" id="KAH7437086.1"/>
    </source>
</evidence>
<protein>
    <submittedName>
        <fullName evidence="1">Uncharacterized protein</fullName>
    </submittedName>
</protein>
<evidence type="ECO:0000313" key="2">
    <source>
        <dbReference type="Proteomes" id="UP000825935"/>
    </source>
</evidence>
<gene>
    <name evidence="1" type="ORF">KP509_05G055500</name>
</gene>
<proteinExistence type="predicted"/>
<dbReference type="EMBL" id="CM035410">
    <property type="protein sequence ID" value="KAH7437086.1"/>
    <property type="molecule type" value="Genomic_DNA"/>
</dbReference>
<dbReference type="AlphaFoldDB" id="A0A8T2UT69"/>